<proteinExistence type="predicted"/>
<evidence type="ECO:0000313" key="2">
    <source>
        <dbReference type="Proteomes" id="UP000198211"/>
    </source>
</evidence>
<dbReference type="Proteomes" id="UP000198211">
    <property type="component" value="Unassembled WGS sequence"/>
</dbReference>
<comment type="caution">
    <text evidence="1">The sequence shown here is derived from an EMBL/GenBank/DDBJ whole genome shotgun (WGS) entry which is preliminary data.</text>
</comment>
<name>A0A225WC14_9STRA</name>
<dbReference type="EMBL" id="NBNE01001161">
    <property type="protein sequence ID" value="OWZ15271.1"/>
    <property type="molecule type" value="Genomic_DNA"/>
</dbReference>
<reference evidence="2" key="1">
    <citation type="submission" date="2017-03" db="EMBL/GenBank/DDBJ databases">
        <title>Phytopthora megakarya and P. palmivora, two closely related causual agents of cacao black pod achieved similar genome size and gene model numbers by different mechanisms.</title>
        <authorList>
            <person name="Ali S."/>
            <person name="Shao J."/>
            <person name="Larry D.J."/>
            <person name="Kronmiller B."/>
            <person name="Shen D."/>
            <person name="Strem M.D."/>
            <person name="Melnick R.L."/>
            <person name="Guiltinan M.J."/>
            <person name="Tyler B.M."/>
            <person name="Meinhardt L.W."/>
            <person name="Bailey B.A."/>
        </authorList>
    </citation>
    <scope>NUCLEOTIDE SEQUENCE [LARGE SCALE GENOMIC DNA]</scope>
    <source>
        <strain evidence="2">zdho120</strain>
    </source>
</reference>
<organism evidence="1 2">
    <name type="scientific">Phytophthora megakarya</name>
    <dbReference type="NCBI Taxonomy" id="4795"/>
    <lineage>
        <taxon>Eukaryota</taxon>
        <taxon>Sar</taxon>
        <taxon>Stramenopiles</taxon>
        <taxon>Oomycota</taxon>
        <taxon>Peronosporomycetes</taxon>
        <taxon>Peronosporales</taxon>
        <taxon>Peronosporaceae</taxon>
        <taxon>Phytophthora</taxon>
    </lineage>
</organism>
<protein>
    <submittedName>
        <fullName evidence="1">Uncharacterized protein</fullName>
    </submittedName>
</protein>
<dbReference type="AlphaFoldDB" id="A0A225WC14"/>
<evidence type="ECO:0000313" key="1">
    <source>
        <dbReference type="EMBL" id="OWZ15271.1"/>
    </source>
</evidence>
<keyword evidence="2" id="KW-1185">Reference proteome</keyword>
<gene>
    <name evidence="1" type="ORF">PHMEG_00011123</name>
</gene>
<dbReference type="OrthoDB" id="127318at2759"/>
<accession>A0A225WC14</accession>
<sequence>MYATTTNMATDRLVFKAETTRGINQLKKAVIDVVLTNLRYDVQLRHIDPVLELRRLYPGVAPPATAESATAALYAHYATVQRTSVTEPVPQAFWEGTHVLRAMAVCLREQLYVWDVASDNTAHVQQYSYKVFDMPNGDKHETGTVHPIPDSRTRDFLELCFHHHVVPPMLLLKHTESHFYGVRHGPVFNTWDCEMGPTMRNRLDMVHRAMNWSKLDAHSPS</sequence>